<keyword evidence="2" id="KW-1185">Reference proteome</keyword>
<proteinExistence type="predicted"/>
<protein>
    <submittedName>
        <fullName evidence="1">Uncharacterized protein</fullName>
    </submittedName>
</protein>
<reference evidence="1" key="1">
    <citation type="submission" date="2019-10" db="EMBL/GenBank/DDBJ databases">
        <authorList>
            <consortium name="DOE Joint Genome Institute"/>
            <person name="Kuo A."/>
            <person name="Miyauchi S."/>
            <person name="Kiss E."/>
            <person name="Drula E."/>
            <person name="Kohler A."/>
            <person name="Sanchez-Garcia M."/>
            <person name="Andreopoulos B."/>
            <person name="Barry K.W."/>
            <person name="Bonito G."/>
            <person name="Buee M."/>
            <person name="Carver A."/>
            <person name="Chen C."/>
            <person name="Cichocki N."/>
            <person name="Clum A."/>
            <person name="Culley D."/>
            <person name="Crous P.W."/>
            <person name="Fauchery L."/>
            <person name="Girlanda M."/>
            <person name="Hayes R."/>
            <person name="Keri Z."/>
            <person name="Labutti K."/>
            <person name="Lipzen A."/>
            <person name="Lombard V."/>
            <person name="Magnuson J."/>
            <person name="Maillard F."/>
            <person name="Morin E."/>
            <person name="Murat C."/>
            <person name="Nolan M."/>
            <person name="Ohm R."/>
            <person name="Pangilinan J."/>
            <person name="Pereira M."/>
            <person name="Perotto S."/>
            <person name="Peter M."/>
            <person name="Riley R."/>
            <person name="Sitrit Y."/>
            <person name="Stielow B."/>
            <person name="Szollosi G."/>
            <person name="Zifcakova L."/>
            <person name="Stursova M."/>
            <person name="Spatafora J.W."/>
            <person name="Tedersoo L."/>
            <person name="Vaario L.-M."/>
            <person name="Yamada A."/>
            <person name="Yan M."/>
            <person name="Wang P."/>
            <person name="Xu J."/>
            <person name="Bruns T."/>
            <person name="Baldrian P."/>
            <person name="Vilgalys R."/>
            <person name="Henrissat B."/>
            <person name="Grigoriev I.V."/>
            <person name="Hibbett D."/>
            <person name="Nagy L.G."/>
            <person name="Martin F.M."/>
        </authorList>
    </citation>
    <scope>NUCLEOTIDE SEQUENCE</scope>
    <source>
        <strain evidence="1">P2</strain>
    </source>
</reference>
<name>A0ACB6ZTU5_THEGA</name>
<comment type="caution">
    <text evidence="1">The sequence shown here is derived from an EMBL/GenBank/DDBJ whole genome shotgun (WGS) entry which is preliminary data.</text>
</comment>
<gene>
    <name evidence="1" type="ORF">BDM02DRAFT_3108829</name>
</gene>
<sequence>MHPYNTRSAARKQALAPYKNVIVSPSATGKGTHIRWIYPSDEEVPNLSHSHSLESEDSFDRPETPDQGEDEGFQRSPTVRSVELADDDRRSSPIIEDFPYSAADQAITERMLAQLQQQKKAAEERMSRMADAAKAQEERNNLQPNSNRPGNSRAEEVLNLQGPKLPVGIVGFGRTGTWVADRIWRPNFVPSTDQLPSIREFGEEKEVQSSLPNNVTQEDLSRNPGFRMLTPLPSFVTGNGAAQMR</sequence>
<evidence type="ECO:0000313" key="2">
    <source>
        <dbReference type="Proteomes" id="UP000886501"/>
    </source>
</evidence>
<accession>A0ACB6ZTU5</accession>
<dbReference type="Proteomes" id="UP000886501">
    <property type="component" value="Unassembled WGS sequence"/>
</dbReference>
<evidence type="ECO:0000313" key="1">
    <source>
        <dbReference type="EMBL" id="KAF9652733.1"/>
    </source>
</evidence>
<reference evidence="1" key="2">
    <citation type="journal article" date="2020" name="Nat. Commun.">
        <title>Large-scale genome sequencing of mycorrhizal fungi provides insights into the early evolution of symbiotic traits.</title>
        <authorList>
            <person name="Miyauchi S."/>
            <person name="Kiss E."/>
            <person name="Kuo A."/>
            <person name="Drula E."/>
            <person name="Kohler A."/>
            <person name="Sanchez-Garcia M."/>
            <person name="Morin E."/>
            <person name="Andreopoulos B."/>
            <person name="Barry K.W."/>
            <person name="Bonito G."/>
            <person name="Buee M."/>
            <person name="Carver A."/>
            <person name="Chen C."/>
            <person name="Cichocki N."/>
            <person name="Clum A."/>
            <person name="Culley D."/>
            <person name="Crous P.W."/>
            <person name="Fauchery L."/>
            <person name="Girlanda M."/>
            <person name="Hayes R.D."/>
            <person name="Keri Z."/>
            <person name="LaButti K."/>
            <person name="Lipzen A."/>
            <person name="Lombard V."/>
            <person name="Magnuson J."/>
            <person name="Maillard F."/>
            <person name="Murat C."/>
            <person name="Nolan M."/>
            <person name="Ohm R.A."/>
            <person name="Pangilinan J."/>
            <person name="Pereira M.F."/>
            <person name="Perotto S."/>
            <person name="Peter M."/>
            <person name="Pfister S."/>
            <person name="Riley R."/>
            <person name="Sitrit Y."/>
            <person name="Stielow J.B."/>
            <person name="Szollosi G."/>
            <person name="Zifcakova L."/>
            <person name="Stursova M."/>
            <person name="Spatafora J.W."/>
            <person name="Tedersoo L."/>
            <person name="Vaario L.M."/>
            <person name="Yamada A."/>
            <person name="Yan M."/>
            <person name="Wang P."/>
            <person name="Xu J."/>
            <person name="Bruns T."/>
            <person name="Baldrian P."/>
            <person name="Vilgalys R."/>
            <person name="Dunand C."/>
            <person name="Henrissat B."/>
            <person name="Grigoriev I.V."/>
            <person name="Hibbett D."/>
            <person name="Nagy L.G."/>
            <person name="Martin F.M."/>
        </authorList>
    </citation>
    <scope>NUCLEOTIDE SEQUENCE</scope>
    <source>
        <strain evidence="1">P2</strain>
    </source>
</reference>
<organism evidence="1 2">
    <name type="scientific">Thelephora ganbajun</name>
    <name type="common">Ganba fungus</name>
    <dbReference type="NCBI Taxonomy" id="370292"/>
    <lineage>
        <taxon>Eukaryota</taxon>
        <taxon>Fungi</taxon>
        <taxon>Dikarya</taxon>
        <taxon>Basidiomycota</taxon>
        <taxon>Agaricomycotina</taxon>
        <taxon>Agaricomycetes</taxon>
        <taxon>Thelephorales</taxon>
        <taxon>Thelephoraceae</taxon>
        <taxon>Thelephora</taxon>
    </lineage>
</organism>
<dbReference type="EMBL" id="MU117967">
    <property type="protein sequence ID" value="KAF9652733.1"/>
    <property type="molecule type" value="Genomic_DNA"/>
</dbReference>